<feature type="transmembrane region" description="Helical" evidence="9">
    <location>
        <begin position="172"/>
        <end position="193"/>
    </location>
</feature>
<dbReference type="HOGENOM" id="CLU_1065687_0_0_1"/>
<evidence type="ECO:0000256" key="9">
    <source>
        <dbReference type="SAM" id="Phobius"/>
    </source>
</evidence>
<dbReference type="GO" id="GO:0033188">
    <property type="term" value="F:sphingomyelin synthase activity"/>
    <property type="evidence" value="ECO:0007669"/>
    <property type="project" value="TreeGrafter"/>
</dbReference>
<dbReference type="InterPro" id="IPR025749">
    <property type="entry name" value="Sphingomyelin_synth-like_dom"/>
</dbReference>
<keyword evidence="7" id="KW-0443">Lipid metabolism</keyword>
<feature type="transmembrane region" description="Helical" evidence="9">
    <location>
        <begin position="65"/>
        <end position="88"/>
    </location>
</feature>
<feature type="domain" description="Sphingomyelin synthase-like" evidence="10">
    <location>
        <begin position="143"/>
        <end position="217"/>
    </location>
</feature>
<dbReference type="GO" id="GO:0005886">
    <property type="term" value="C:plasma membrane"/>
    <property type="evidence" value="ECO:0007669"/>
    <property type="project" value="TreeGrafter"/>
</dbReference>
<keyword evidence="5" id="KW-0746">Sphingolipid metabolism</keyword>
<dbReference type="Pfam" id="PF14360">
    <property type="entry name" value="PAP2_C"/>
    <property type="match status" value="1"/>
</dbReference>
<keyword evidence="4 9" id="KW-0812">Transmembrane</keyword>
<dbReference type="GO" id="GO:0046513">
    <property type="term" value="P:ceramide biosynthetic process"/>
    <property type="evidence" value="ECO:0007669"/>
    <property type="project" value="TreeGrafter"/>
</dbReference>
<evidence type="ECO:0000256" key="7">
    <source>
        <dbReference type="ARBA" id="ARBA00023098"/>
    </source>
</evidence>
<evidence type="ECO:0000256" key="1">
    <source>
        <dbReference type="ARBA" id="ARBA00004141"/>
    </source>
</evidence>
<evidence type="ECO:0000256" key="4">
    <source>
        <dbReference type="ARBA" id="ARBA00022692"/>
    </source>
</evidence>
<name>L2GVH5_VAVCU</name>
<dbReference type="EMBL" id="GL877414">
    <property type="protein sequence ID" value="ELA47634.1"/>
    <property type="molecule type" value="Genomic_DNA"/>
</dbReference>
<dbReference type="GO" id="GO:0000139">
    <property type="term" value="C:Golgi membrane"/>
    <property type="evidence" value="ECO:0007669"/>
    <property type="project" value="TreeGrafter"/>
</dbReference>
<comment type="similarity">
    <text evidence="2">Belongs to the sphingomyelin synthase family.</text>
</comment>
<dbReference type="OrthoDB" id="422827at2759"/>
<reference evidence="12" key="1">
    <citation type="submission" date="2011-03" db="EMBL/GenBank/DDBJ databases">
        <title>The genome sequence of Vavraia culicis strain floridensis.</title>
        <authorList>
            <consortium name="The Broad Institute Genome Sequencing Platform"/>
            <person name="Cuomo C."/>
            <person name="Becnel J."/>
            <person name="Sanscrainte N."/>
            <person name="Young S.K."/>
            <person name="Zeng Q."/>
            <person name="Gargeya S."/>
            <person name="Fitzgerald M."/>
            <person name="Haas B."/>
            <person name="Abouelleil A."/>
            <person name="Alvarado L."/>
            <person name="Arachchi H.M."/>
            <person name="Berlin A."/>
            <person name="Chapman S.B."/>
            <person name="Gearin G."/>
            <person name="Goldberg J."/>
            <person name="Griggs A."/>
            <person name="Gujja S."/>
            <person name="Hansen M."/>
            <person name="Heiman D."/>
            <person name="Howarth C."/>
            <person name="Larimer J."/>
            <person name="Lui A."/>
            <person name="MacDonald P.J.P."/>
            <person name="McCowen C."/>
            <person name="Montmayeur A."/>
            <person name="Murphy C."/>
            <person name="Neiman D."/>
            <person name="Pearson M."/>
            <person name="Priest M."/>
            <person name="Roberts A."/>
            <person name="Saif S."/>
            <person name="Shea T."/>
            <person name="Sisk P."/>
            <person name="Stolte C."/>
            <person name="Sykes S."/>
            <person name="Wortman J."/>
            <person name="Nusbaum C."/>
            <person name="Birren B."/>
        </authorList>
    </citation>
    <scope>NUCLEOTIDE SEQUENCE [LARGE SCALE GENOMIC DNA]</scope>
    <source>
        <strain evidence="12">floridensis</strain>
    </source>
</reference>
<accession>L2GVH5</accession>
<keyword evidence="3" id="KW-0808">Transferase</keyword>
<feature type="transmembrane region" description="Helical" evidence="9">
    <location>
        <begin position="199"/>
        <end position="217"/>
    </location>
</feature>
<protein>
    <recommendedName>
        <fullName evidence="10">Sphingomyelin synthase-like domain-containing protein</fullName>
    </recommendedName>
</protein>
<dbReference type="PANTHER" id="PTHR21290:SF25">
    <property type="entry name" value="SPHINGOMYELIN SYNTHASE-RELATED PROTEIN 1"/>
    <property type="match status" value="1"/>
</dbReference>
<feature type="transmembrane region" description="Helical" evidence="9">
    <location>
        <begin position="146"/>
        <end position="165"/>
    </location>
</feature>
<evidence type="ECO:0000256" key="6">
    <source>
        <dbReference type="ARBA" id="ARBA00022989"/>
    </source>
</evidence>
<gene>
    <name evidence="11" type="ORF">VCUG_00835</name>
</gene>
<evidence type="ECO:0000256" key="2">
    <source>
        <dbReference type="ARBA" id="ARBA00005441"/>
    </source>
</evidence>
<organism evidence="11 12">
    <name type="scientific">Vavraia culicis (isolate floridensis)</name>
    <name type="common">Microsporidian parasite</name>
    <dbReference type="NCBI Taxonomy" id="948595"/>
    <lineage>
        <taxon>Eukaryota</taxon>
        <taxon>Fungi</taxon>
        <taxon>Fungi incertae sedis</taxon>
        <taxon>Microsporidia</taxon>
        <taxon>Pleistophoridae</taxon>
        <taxon>Vavraia</taxon>
    </lineage>
</organism>
<dbReference type="InterPro" id="IPR045221">
    <property type="entry name" value="Sphingomyelin_synth-like"/>
</dbReference>
<dbReference type="VEuPathDB" id="MicrosporidiaDB:VCUG_00835"/>
<keyword evidence="6 9" id="KW-1133">Transmembrane helix</keyword>
<dbReference type="STRING" id="948595.L2GVH5"/>
<evidence type="ECO:0000313" key="12">
    <source>
        <dbReference type="Proteomes" id="UP000011081"/>
    </source>
</evidence>
<feature type="transmembrane region" description="Helical" evidence="9">
    <location>
        <begin position="20"/>
        <end position="45"/>
    </location>
</feature>
<proteinExistence type="inferred from homology"/>
<keyword evidence="12" id="KW-1185">Reference proteome</keyword>
<evidence type="ECO:0000256" key="5">
    <source>
        <dbReference type="ARBA" id="ARBA00022919"/>
    </source>
</evidence>
<dbReference type="GO" id="GO:0005789">
    <property type="term" value="C:endoplasmic reticulum membrane"/>
    <property type="evidence" value="ECO:0007669"/>
    <property type="project" value="TreeGrafter"/>
</dbReference>
<dbReference type="OMA" id="DIIMICF"/>
<evidence type="ECO:0000256" key="8">
    <source>
        <dbReference type="ARBA" id="ARBA00023136"/>
    </source>
</evidence>
<feature type="transmembrane region" description="Helical" evidence="9">
    <location>
        <begin position="95"/>
        <end position="116"/>
    </location>
</feature>
<dbReference type="Proteomes" id="UP000011081">
    <property type="component" value="Unassembled WGS sequence"/>
</dbReference>
<dbReference type="InParanoid" id="L2GVH5"/>
<evidence type="ECO:0000313" key="11">
    <source>
        <dbReference type="EMBL" id="ELA47634.1"/>
    </source>
</evidence>
<dbReference type="GO" id="GO:0047493">
    <property type="term" value="F:ceramide cholinephosphotransferase activity"/>
    <property type="evidence" value="ECO:0007669"/>
    <property type="project" value="TreeGrafter"/>
</dbReference>
<dbReference type="RefSeq" id="XP_008073855.1">
    <property type="nucleotide sequence ID" value="XM_008075664.1"/>
</dbReference>
<keyword evidence="8 9" id="KW-0472">Membrane</keyword>
<dbReference type="PANTHER" id="PTHR21290">
    <property type="entry name" value="SPHINGOMYELIN SYNTHETASE"/>
    <property type="match status" value="1"/>
</dbReference>
<dbReference type="AlphaFoldDB" id="L2GVH5"/>
<evidence type="ECO:0000256" key="3">
    <source>
        <dbReference type="ARBA" id="ARBA00022679"/>
    </source>
</evidence>
<dbReference type="GeneID" id="19878718"/>
<comment type="subcellular location">
    <subcellularLocation>
        <location evidence="1">Membrane</location>
        <topology evidence="1">Multi-pass membrane protein</topology>
    </subcellularLocation>
</comment>
<evidence type="ECO:0000259" key="10">
    <source>
        <dbReference type="Pfam" id="PF14360"/>
    </source>
</evidence>
<sequence length="240" mass="27834">MPLLQHIKERYNLTKRSALVVGISLSILLVFAYLSVVMSNIASYWSISNKTTDPLPDIFFEYFPAYNLHTYVDNFLTGYITICILVVLRRKDALLIYFKTFTCTFISYGIRLTLLAATNLPDPNMNCFKVATNILTESRFGRCGDLLFSGHTISFTTVFLVWYDYPFFNSRALYKISVATIFGLYVLGLAGILLSRYHYTVDILLSIYVTFFVWRLFDYYWAKDLQFDAHFADLNINEQI</sequence>